<feature type="transmembrane region" description="Helical" evidence="5">
    <location>
        <begin position="273"/>
        <end position="300"/>
    </location>
</feature>
<dbReference type="Pfam" id="PF01490">
    <property type="entry name" value="Aa_trans"/>
    <property type="match status" value="1"/>
</dbReference>
<protein>
    <recommendedName>
        <fullName evidence="6">Amino acid transporter transmembrane domain-containing protein</fullName>
    </recommendedName>
</protein>
<dbReference type="Proteomes" id="UP000823941">
    <property type="component" value="Chromosome 13"/>
</dbReference>
<dbReference type="PANTHER" id="PTHR22950">
    <property type="entry name" value="AMINO ACID TRANSPORTER"/>
    <property type="match status" value="1"/>
</dbReference>
<dbReference type="InterPro" id="IPR013057">
    <property type="entry name" value="AA_transpt_TM"/>
</dbReference>
<evidence type="ECO:0000256" key="4">
    <source>
        <dbReference type="ARBA" id="ARBA00023136"/>
    </source>
</evidence>
<keyword evidence="8" id="KW-1185">Reference proteome</keyword>
<comment type="caution">
    <text evidence="7">The sequence shown here is derived from an EMBL/GenBank/DDBJ whole genome shotgun (WGS) entry which is preliminary data.</text>
</comment>
<comment type="subcellular location">
    <subcellularLocation>
        <location evidence="1">Membrane</location>
        <topology evidence="1">Multi-pass membrane protein</topology>
    </subcellularLocation>
</comment>
<organism evidence="7 8">
    <name type="scientific">Plutella xylostella</name>
    <name type="common">Diamondback moth</name>
    <name type="synonym">Plutella maculipennis</name>
    <dbReference type="NCBI Taxonomy" id="51655"/>
    <lineage>
        <taxon>Eukaryota</taxon>
        <taxon>Metazoa</taxon>
        <taxon>Ecdysozoa</taxon>
        <taxon>Arthropoda</taxon>
        <taxon>Hexapoda</taxon>
        <taxon>Insecta</taxon>
        <taxon>Pterygota</taxon>
        <taxon>Neoptera</taxon>
        <taxon>Endopterygota</taxon>
        <taxon>Lepidoptera</taxon>
        <taxon>Glossata</taxon>
        <taxon>Ditrysia</taxon>
        <taxon>Yponomeutoidea</taxon>
        <taxon>Plutellidae</taxon>
        <taxon>Plutella</taxon>
    </lineage>
</organism>
<evidence type="ECO:0000256" key="3">
    <source>
        <dbReference type="ARBA" id="ARBA00022989"/>
    </source>
</evidence>
<evidence type="ECO:0000256" key="5">
    <source>
        <dbReference type="SAM" id="Phobius"/>
    </source>
</evidence>
<evidence type="ECO:0000256" key="2">
    <source>
        <dbReference type="ARBA" id="ARBA00022692"/>
    </source>
</evidence>
<accession>A0ABQ7QIV0</accession>
<name>A0ABQ7QIV0_PLUXY</name>
<feature type="transmembrane region" description="Helical" evidence="5">
    <location>
        <begin position="141"/>
        <end position="165"/>
    </location>
</feature>
<feature type="transmembrane region" description="Helical" evidence="5">
    <location>
        <begin position="177"/>
        <end position="194"/>
    </location>
</feature>
<keyword evidence="4 5" id="KW-0472">Membrane</keyword>
<feature type="transmembrane region" description="Helical" evidence="5">
    <location>
        <begin position="201"/>
        <end position="223"/>
    </location>
</feature>
<feature type="domain" description="Amino acid transporter transmembrane" evidence="6">
    <location>
        <begin position="46"/>
        <end position="318"/>
    </location>
</feature>
<evidence type="ECO:0000259" key="6">
    <source>
        <dbReference type="Pfam" id="PF01490"/>
    </source>
</evidence>
<evidence type="ECO:0000313" key="7">
    <source>
        <dbReference type="EMBL" id="KAG7305171.1"/>
    </source>
</evidence>
<feature type="transmembrane region" description="Helical" evidence="5">
    <location>
        <begin position="243"/>
        <end position="261"/>
    </location>
</feature>
<dbReference type="EMBL" id="JAHIBW010000013">
    <property type="protein sequence ID" value="KAG7305171.1"/>
    <property type="molecule type" value="Genomic_DNA"/>
</dbReference>
<sequence length="388" mass="41072">MEKASAAPPLHIVMDTYSSKADLANNGSREDLDPYVPADHRPQGSNTSSFGALAHLLKASLGSGILAMPLAFRNAGILVGSVGTVVVGLVCAHALHILVKTSQELCVEARRPCVGYADTCDLVFQYGPKSIRKFAPIAREVADWALAVTHLGACCVYIVVVAESFKQVSDSYGGPDWPVTVYCALTLVPLVPLTQITKLKYLVPFSAFANVVWLVSIGISVYYCLTDVPSLNERDLATSLSGIPLFVSTCLFAMEGVGVVMPVENEMERPQQFLGCPGVLNIAMSAVVVLYGFIGFFGYLKYGDEVRGSLTLNLPQDQVGHSMRDPAAGAVHGAGGRGVPVRAGAAAARGAGDGLALGARALQAAGLQERRHRLLRVVSYGVRGRVLD</sequence>
<reference evidence="7 8" key="1">
    <citation type="submission" date="2021-06" db="EMBL/GenBank/DDBJ databases">
        <title>A haploid diamondback moth (Plutella xylostella L.) genome assembly resolves 31 chromosomes and identifies a diamide resistance mutation.</title>
        <authorList>
            <person name="Ward C.M."/>
            <person name="Perry K.D."/>
            <person name="Baker G."/>
            <person name="Powis K."/>
            <person name="Heckel D.G."/>
            <person name="Baxter S.W."/>
        </authorList>
    </citation>
    <scope>NUCLEOTIDE SEQUENCE [LARGE SCALE GENOMIC DNA]</scope>
    <source>
        <strain evidence="7 8">LV</strain>
        <tissue evidence="7">Single pupa</tissue>
    </source>
</reference>
<evidence type="ECO:0000313" key="8">
    <source>
        <dbReference type="Proteomes" id="UP000823941"/>
    </source>
</evidence>
<feature type="transmembrane region" description="Helical" evidence="5">
    <location>
        <begin position="77"/>
        <end position="99"/>
    </location>
</feature>
<proteinExistence type="predicted"/>
<evidence type="ECO:0000256" key="1">
    <source>
        <dbReference type="ARBA" id="ARBA00004141"/>
    </source>
</evidence>
<dbReference type="PANTHER" id="PTHR22950:SF494">
    <property type="entry name" value="GH04538P"/>
    <property type="match status" value="1"/>
</dbReference>
<gene>
    <name evidence="7" type="ORF">JYU34_009198</name>
</gene>
<keyword evidence="3 5" id="KW-1133">Transmembrane helix</keyword>
<keyword evidence="2 5" id="KW-0812">Transmembrane</keyword>